<evidence type="ECO:0000313" key="1">
    <source>
        <dbReference type="EMBL" id="KAJ8629764.1"/>
    </source>
</evidence>
<reference evidence="1 2" key="1">
    <citation type="journal article" date="2022" name="Hortic Res">
        <title>A haplotype resolved chromosomal level avocado genome allows analysis of novel avocado genes.</title>
        <authorList>
            <person name="Nath O."/>
            <person name="Fletcher S.J."/>
            <person name="Hayward A."/>
            <person name="Shaw L.M."/>
            <person name="Masouleh A.K."/>
            <person name="Furtado A."/>
            <person name="Henry R.J."/>
            <person name="Mitter N."/>
        </authorList>
    </citation>
    <scope>NUCLEOTIDE SEQUENCE [LARGE SCALE GENOMIC DNA]</scope>
    <source>
        <strain evidence="2">cv. Hass</strain>
    </source>
</reference>
<evidence type="ECO:0000313" key="2">
    <source>
        <dbReference type="Proteomes" id="UP001234297"/>
    </source>
</evidence>
<sequence length="124" mass="15146">MMKCYNQNSKELRWKGRRPLDCARRRTLTPPPLSEMEIDDVTEMERANRRSQAFVDGWGDRAEMYRLHKENLEEYTMQWPVNDYWITWQRMHAILWLKELEEEEKKLGRPLNDSVELLLDTYPK</sequence>
<dbReference type="EMBL" id="CM056815">
    <property type="protein sequence ID" value="KAJ8629764.1"/>
    <property type="molecule type" value="Genomic_DNA"/>
</dbReference>
<gene>
    <name evidence="1" type="ORF">MRB53_023087</name>
</gene>
<organism evidence="1 2">
    <name type="scientific">Persea americana</name>
    <name type="common">Avocado</name>
    <dbReference type="NCBI Taxonomy" id="3435"/>
    <lineage>
        <taxon>Eukaryota</taxon>
        <taxon>Viridiplantae</taxon>
        <taxon>Streptophyta</taxon>
        <taxon>Embryophyta</taxon>
        <taxon>Tracheophyta</taxon>
        <taxon>Spermatophyta</taxon>
        <taxon>Magnoliopsida</taxon>
        <taxon>Magnoliidae</taxon>
        <taxon>Laurales</taxon>
        <taxon>Lauraceae</taxon>
        <taxon>Persea</taxon>
    </lineage>
</organism>
<comment type="caution">
    <text evidence="1">The sequence shown here is derived from an EMBL/GenBank/DDBJ whole genome shotgun (WGS) entry which is preliminary data.</text>
</comment>
<dbReference type="Proteomes" id="UP001234297">
    <property type="component" value="Chromosome 7"/>
</dbReference>
<keyword evidence="2" id="KW-1185">Reference proteome</keyword>
<proteinExistence type="predicted"/>
<name>A0ACC2L8I7_PERAE</name>
<protein>
    <submittedName>
        <fullName evidence="1">Uncharacterized protein</fullName>
    </submittedName>
</protein>
<accession>A0ACC2L8I7</accession>